<dbReference type="EMBL" id="BPLR01009241">
    <property type="protein sequence ID" value="GIY30507.1"/>
    <property type="molecule type" value="Genomic_DNA"/>
</dbReference>
<reference evidence="1 2" key="1">
    <citation type="submission" date="2021-06" db="EMBL/GenBank/DDBJ databases">
        <title>Caerostris extrusa draft genome.</title>
        <authorList>
            <person name="Kono N."/>
            <person name="Arakawa K."/>
        </authorList>
    </citation>
    <scope>NUCLEOTIDE SEQUENCE [LARGE SCALE GENOMIC DNA]</scope>
</reference>
<keyword evidence="2" id="KW-1185">Reference proteome</keyword>
<name>A0AAV4SDN1_CAEEX</name>
<evidence type="ECO:0000313" key="1">
    <source>
        <dbReference type="EMBL" id="GIY30507.1"/>
    </source>
</evidence>
<accession>A0AAV4SDN1</accession>
<organism evidence="1 2">
    <name type="scientific">Caerostris extrusa</name>
    <name type="common">Bark spider</name>
    <name type="synonym">Caerostris bankana</name>
    <dbReference type="NCBI Taxonomy" id="172846"/>
    <lineage>
        <taxon>Eukaryota</taxon>
        <taxon>Metazoa</taxon>
        <taxon>Ecdysozoa</taxon>
        <taxon>Arthropoda</taxon>
        <taxon>Chelicerata</taxon>
        <taxon>Arachnida</taxon>
        <taxon>Araneae</taxon>
        <taxon>Araneomorphae</taxon>
        <taxon>Entelegynae</taxon>
        <taxon>Araneoidea</taxon>
        <taxon>Araneidae</taxon>
        <taxon>Caerostris</taxon>
    </lineage>
</organism>
<comment type="caution">
    <text evidence="1">The sequence shown here is derived from an EMBL/GenBank/DDBJ whole genome shotgun (WGS) entry which is preliminary data.</text>
</comment>
<dbReference type="AlphaFoldDB" id="A0AAV4SDN1"/>
<proteinExistence type="predicted"/>
<gene>
    <name evidence="1" type="ORF">CEXT_796731</name>
</gene>
<dbReference type="Proteomes" id="UP001054945">
    <property type="component" value="Unassembled WGS sequence"/>
</dbReference>
<protein>
    <submittedName>
        <fullName evidence="1">Uncharacterized protein</fullName>
    </submittedName>
</protein>
<evidence type="ECO:0000313" key="2">
    <source>
        <dbReference type="Proteomes" id="UP001054945"/>
    </source>
</evidence>
<sequence>MIKQSSSDKWRASHVVWTRFSENFPQYRTIECKTFQWRKDDDRILLRVPILFQLRNYTKAKKFQQSYIWKSLFQNVPLTVNDSLLGLFGKTWVHIPQHTRISPTIFPE</sequence>